<protein>
    <recommendedName>
        <fullName evidence="3">Glycine zipper family protein</fullName>
    </recommendedName>
</protein>
<keyword evidence="2" id="KW-1185">Reference proteome</keyword>
<name>A0ABU5WQP6_9BURK</name>
<organism evidence="1 2">
    <name type="scientific">Burkholderia anthinoferrum</name>
    <dbReference type="NCBI Taxonomy" id="3090833"/>
    <lineage>
        <taxon>Bacteria</taxon>
        <taxon>Pseudomonadati</taxon>
        <taxon>Pseudomonadota</taxon>
        <taxon>Betaproteobacteria</taxon>
        <taxon>Burkholderiales</taxon>
        <taxon>Burkholderiaceae</taxon>
        <taxon>Burkholderia</taxon>
    </lineage>
</organism>
<dbReference type="RefSeq" id="WP_089464605.1">
    <property type="nucleotide sequence ID" value="NZ_JAWRKY010000011.1"/>
</dbReference>
<comment type="caution">
    <text evidence="1">The sequence shown here is derived from an EMBL/GenBank/DDBJ whole genome shotgun (WGS) entry which is preliminary data.</text>
</comment>
<gene>
    <name evidence="1" type="ORF">SB593_17160</name>
</gene>
<evidence type="ECO:0008006" key="3">
    <source>
        <dbReference type="Google" id="ProtNLM"/>
    </source>
</evidence>
<sequence>MSDPNAPASGSIPYSIGMASAIRIPIPGTQGLCIELRPRGAMPKRGSTSTLFFQDVSGRKHLRLDYGYNVQTKTVDYHWNQRGTYETFGISDHTPIKQLGAVAYRSTKYFRHAGRVLAIFGVALDIASVVVASRPIRRASEVTAGWALAWIGCKTVGPVGASIGSLGTPLGTAIGGLAGCVIGGYAGYQAGATLGGTIYDWGDAVFTPLPHAKTQ</sequence>
<accession>A0ABU5WQP6</accession>
<evidence type="ECO:0000313" key="2">
    <source>
        <dbReference type="Proteomes" id="UP001304467"/>
    </source>
</evidence>
<dbReference type="Proteomes" id="UP001304467">
    <property type="component" value="Unassembled WGS sequence"/>
</dbReference>
<dbReference type="EMBL" id="JAWRLE010000026">
    <property type="protein sequence ID" value="MEB2580683.1"/>
    <property type="molecule type" value="Genomic_DNA"/>
</dbReference>
<evidence type="ECO:0000313" key="1">
    <source>
        <dbReference type="EMBL" id="MEB2580683.1"/>
    </source>
</evidence>
<reference evidence="1 2" key="1">
    <citation type="journal article" date="2023" name="Front. Microbiol.">
        <title>Genomic analyses of Burkholderia respiratory isolates indicates two evolutionarily distinct B. anthina clades.</title>
        <authorList>
            <person name="Pham A."/>
            <person name="Volmer J.G."/>
            <person name="Chambers D.C."/>
            <person name="Smith D.J."/>
            <person name="Reid D.W."/>
            <person name="Burr L."/>
            <person name="Wells T.J."/>
        </authorList>
    </citation>
    <scope>NUCLEOTIDE SEQUENCE [LARGE SCALE GENOMIC DNA]</scope>
    <source>
        <strain evidence="1 2">BCCIQ07A</strain>
    </source>
</reference>
<proteinExistence type="predicted"/>